<evidence type="ECO:0000256" key="16">
    <source>
        <dbReference type="ARBA" id="ARBA00054075"/>
    </source>
</evidence>
<dbReference type="Pfam" id="PF12774">
    <property type="entry name" value="AAA_6"/>
    <property type="match status" value="1"/>
</dbReference>
<evidence type="ECO:0000256" key="18">
    <source>
        <dbReference type="ARBA" id="ARBA00077719"/>
    </source>
</evidence>
<dbReference type="Pfam" id="PF08385">
    <property type="entry name" value="DHC_N1"/>
    <property type="match status" value="2"/>
</dbReference>
<feature type="region of interest" description="Disordered" evidence="20">
    <location>
        <begin position="1"/>
        <end position="77"/>
    </location>
</feature>
<dbReference type="InterPro" id="IPR013602">
    <property type="entry name" value="Dynein_heavy_linker"/>
</dbReference>
<evidence type="ECO:0000313" key="23">
    <source>
        <dbReference type="Proteomes" id="UP000007800"/>
    </source>
</evidence>
<dbReference type="InterPro" id="IPR013594">
    <property type="entry name" value="Dynein_heavy_tail"/>
</dbReference>
<dbReference type="Gene3D" id="1.10.8.710">
    <property type="match status" value="1"/>
</dbReference>
<gene>
    <name evidence="22" type="ORF">Pmar_PMAR012575</name>
</gene>
<dbReference type="InterPro" id="IPR041466">
    <property type="entry name" value="Dynein_AAA5_ext"/>
</dbReference>
<dbReference type="EMBL" id="GG671079">
    <property type="protein sequence ID" value="EER19593.1"/>
    <property type="molecule type" value="Genomic_DNA"/>
</dbReference>
<dbReference type="Gene3D" id="1.20.58.1120">
    <property type="match status" value="1"/>
</dbReference>
<keyword evidence="9 22" id="KW-0282">Flagellum</keyword>
<keyword evidence="7" id="KW-0547">Nucleotide-binding</keyword>
<dbReference type="Pfam" id="PF12780">
    <property type="entry name" value="AAA_8"/>
    <property type="match status" value="1"/>
</dbReference>
<evidence type="ECO:0000256" key="10">
    <source>
        <dbReference type="ARBA" id="ARBA00023017"/>
    </source>
</evidence>
<comment type="subunit">
    <text evidence="17">The I1 inner arm complex (also known as the f dynein complex) is a two-headed isoform composed of two heavy chains (1-alpha and 1-beta), three intermediate chains and three light chains. I1 occupies a specific position proximal to the first radial spoke and repeats every 96 nm along the length of the axoneme.</text>
</comment>
<dbReference type="FunFam" id="1.10.8.710:FF:000001">
    <property type="entry name" value="Dynein axonemal heavy chain 2"/>
    <property type="match status" value="1"/>
</dbReference>
<evidence type="ECO:0000256" key="12">
    <source>
        <dbReference type="ARBA" id="ARBA00023069"/>
    </source>
</evidence>
<dbReference type="Pfam" id="PF18199">
    <property type="entry name" value="Dynein_C"/>
    <property type="match status" value="1"/>
</dbReference>
<dbReference type="FunFam" id="1.10.8.1220:FF:000001">
    <property type="entry name" value="Dynein axonemal heavy chain 5"/>
    <property type="match status" value="1"/>
</dbReference>
<dbReference type="FunFam" id="3.40.50.300:FF:000049">
    <property type="entry name" value="Dynein, axonemal, heavy chain 5"/>
    <property type="match status" value="1"/>
</dbReference>
<keyword evidence="15" id="KW-0966">Cell projection</keyword>
<feature type="coiled-coil region" evidence="19">
    <location>
        <begin position="3670"/>
        <end position="3739"/>
    </location>
</feature>
<dbReference type="Pfam" id="PF03028">
    <property type="entry name" value="Dynein_heavy"/>
    <property type="match status" value="1"/>
</dbReference>
<dbReference type="OrthoDB" id="424516at2759"/>
<feature type="compositionally biased region" description="Acidic residues" evidence="20">
    <location>
        <begin position="44"/>
        <end position="53"/>
    </location>
</feature>
<dbReference type="InterPro" id="IPR024317">
    <property type="entry name" value="Dynein_heavy_chain_D4_dom"/>
</dbReference>
<keyword evidence="12" id="KW-0969">Cilium</keyword>
<keyword evidence="10" id="KW-0243">Dynein</keyword>
<keyword evidence="13" id="KW-0505">Motor protein</keyword>
<protein>
    <recommendedName>
        <fullName evidence="18">Dynein-1, subspecies f</fullName>
    </recommendedName>
</protein>
<evidence type="ECO:0000313" key="22">
    <source>
        <dbReference type="EMBL" id="EER19593.1"/>
    </source>
</evidence>
<feature type="coiled-coil region" evidence="19">
    <location>
        <begin position="304"/>
        <end position="338"/>
    </location>
</feature>
<dbReference type="Gene3D" id="1.10.8.1220">
    <property type="match status" value="1"/>
</dbReference>
<dbReference type="InterPro" id="IPR003593">
    <property type="entry name" value="AAA+_ATPase"/>
</dbReference>
<dbReference type="GeneID" id="9057432"/>
<evidence type="ECO:0000256" key="17">
    <source>
        <dbReference type="ARBA" id="ARBA00063032"/>
    </source>
</evidence>
<feature type="domain" description="AAA+ ATPase" evidence="21">
    <location>
        <begin position="2848"/>
        <end position="3001"/>
    </location>
</feature>
<comment type="similarity">
    <text evidence="3">Belongs to the dynein heavy chain family.</text>
</comment>
<dbReference type="FunFam" id="3.40.50.300:FF:000153">
    <property type="entry name" value="Dynein axonemal heavy chain 1"/>
    <property type="match status" value="1"/>
</dbReference>
<evidence type="ECO:0000256" key="1">
    <source>
        <dbReference type="ARBA" id="ARBA00004230"/>
    </source>
</evidence>
<dbReference type="InterPro" id="IPR042222">
    <property type="entry name" value="Dynein_2_N"/>
</dbReference>
<dbReference type="Pfam" id="PF08393">
    <property type="entry name" value="DHC_N2"/>
    <property type="match status" value="1"/>
</dbReference>
<dbReference type="GO" id="GO:0036156">
    <property type="term" value="C:inner dynein arm"/>
    <property type="evidence" value="ECO:0007669"/>
    <property type="project" value="UniProtKB-ARBA"/>
</dbReference>
<dbReference type="GO" id="GO:0008569">
    <property type="term" value="F:minus-end-directed microtubule motor activity"/>
    <property type="evidence" value="ECO:0007669"/>
    <property type="project" value="InterPro"/>
</dbReference>
<dbReference type="InterPro" id="IPR027417">
    <property type="entry name" value="P-loop_NTPase"/>
</dbReference>
<evidence type="ECO:0000256" key="19">
    <source>
        <dbReference type="SAM" id="Coils"/>
    </source>
</evidence>
<dbReference type="Pfam" id="PF25007">
    <property type="entry name" value="DYH2-5-8_CC"/>
    <property type="match status" value="1"/>
</dbReference>
<dbReference type="Gene3D" id="3.20.180.20">
    <property type="entry name" value="Dynein heavy chain, N-terminal domain 2"/>
    <property type="match status" value="1"/>
</dbReference>
<evidence type="ECO:0000256" key="5">
    <source>
        <dbReference type="ARBA" id="ARBA00022701"/>
    </source>
</evidence>
<dbReference type="GO" id="GO:0045505">
    <property type="term" value="F:dynein intermediate chain binding"/>
    <property type="evidence" value="ECO:0007669"/>
    <property type="project" value="InterPro"/>
</dbReference>
<sequence length="4887" mass="555583">MVKRKGGRRQQALPVTEDDLSDGVSSDVEGLDMIGGDDERNDYSDLEGDEEVDVMSIASGHHRKGSSQRAKKRKKSACREKGVSELFGKFARHGGLTPEELDSLSVRQLGILRSKAVDVCAAMAVQAITVSAMRRRDSGDPGVAVRTYLNPEDYSCLGRPGEDDGRDQFDDEEEAAAVEEEESARERLEAEWGHRPGTIMEAAQERARLMIRNLALRLSSNALVSRAVNTYCSSREWGQEMTKNSSVGMLFSYLPELQGPTLPQDRTDASLAARVELEQEAAIEESMYCPMGQASSGSMREGNVRRREAEMRRRERERLEKEQEARKMLEECAAARRDRCRQGRLAEGVVRARERRLKALENDYKDRCREIKITARHQNWFLRETESVVKSAEQLRVEEEVQREATSVESREEQRQHREVARVDSLRELVAVEKARRMDAFVTAMETGAIPRLLRFLPSGVKLDQAISCDLDSLGVELFCSINMFQVVSVRAKATADAAEDFRHSSQGAALDVAFCTAWFQARLQLPGVTAEHWTDHVAKKCLDWAINPDAASICLWQKEDGTLKVFKHTRKSESKATVAGRLPKAIHSGRVREFAAFYKRTPTACTKDNIGGLMQEVVMFTVVRGDILRDGPMLLFNSIYAPMTTRDLGWPDNVRREFTEEFQRFIAASVEAANLAKGTTVLYVPVDDLEDTEAVSKDKDLVQRLESCLIHWVCKVGDEAHRRADDGLVGPLSEIEMWAMRDVDLSELNGQLKSAELQQVLKVLEAAKSPYLTQFKSLEDSINQGSIEARDNLKFLSVLKEPCLELAEAGPAELTALLPKILNCVRLVWSMSTYYNTTDRIIGLLRKVICDFESRGRVSSFHRLVVGWVAACICVVEGTKAEDVTRSLSEIELTFLRHADRLWIADYDILDVKAGKWHEDYGTLKQQIKDLEVMYINVINSAFDNVSTVGAACDLLMNFYVLAKRERVVTFVQKKSSNVYGLFLGELAGIKREFEQFRRKPQLPVAAEHPPFAGQAMWAKGIALRIQRQWEVGCCLQLRSAEEYSFSCWTRSDGGRNVAASARTGPRGYHIENNFDKGLLRVLREVYCWEKIQGSGIVVPYSAHDLGTHREHMRVVREHVMRVVREYNEIIDALSPVERRLFAQHLKNLDRRVAPGLQKYTWTSAGIKEFFVRDACRECSKLYEIVRQYKANDMKIKEACMAIETKLLIRIEKGIYHAAQFKEMQAGYKNHIEEYLTQHHQRITDLLMRTYQFFEAHPAEIQKEWRRYVDSIDERILEALKRSMKNSLRDLSQALNGDGKTEVKPLFKLFATLVGHHMDFDPTVNELKELLQNVCRDMTTTLTVIVRLPRHFRKEKVTGLPILLTVSSNLILLVMYVKEILRGFNRCAIKLEDKLKWWSTTYQPIVSEDKDTFLRRYAKTERPLSVVGEDIQKYKRLQLDIQQEEYKVIIDFIHADFSQLKNELIKHCQQWREKLTDLLHDRAKQQLDSILGYFTSNSKILLSTPRNFDQLRERIHLLDTCSNDIGNMDDRIKPVEDMYQALADFDVATSDVETARKMSMRPRLENFKDNLVEAGEILSKSKKVMKVKLENELQAFSTSVKGLFEDFNKRAPFSSDDISVSEARGLLEEFTKELERKRKQEVDFRPNLELFKMDAASYKEIEKVGEKLESLRTIWGYRADWDEQLEEITRVQFRDLDWRTWTRWLLAIRRKLDAMRPRHWKAIMEEIGCEFDPHAGDFTLGKVFELELPKHSELIARLADEARKQYEIESGLEMIEGVWATMEIEMMDYKQHYVKIRSTEELFQALEEHILKLSDMKSSQFYLPFAEKVDKWEKMLASVSEVVENILAVQRAWMYLENIFVGSDDIRPHLPTESAWFDDVNDGFPKMLRSIYDHPNAVESCAGDNCGEMLESLSSYMEKLERIQKALDDYLERKRMLFPRFYFLSNDDLLEILGQAKEPELVQKHIKKCFEGIKVLDLVKTQREERTVCEAVGMISPDGEKVPFSKPVILDPPVEGWLVQVERRMRSTLRKLLRSCEEANRSKGMKKDKWVLKYPGQLLITAGQISWTTACQNALAKVAEGNKKAMRMCRRRQTRTIAKLTDMIRKPLGKVDRNKVVALITIEVHARDVQERLIVLKCESPQHFDWLSQLRFELIEPMVGGEDAVMATGMEDLTGQEKKTGSTLSCVVLQTNTMNPYGYEYQGNNGRLVITPMTDRCYMTLTTAMHLKRGGAPQGPAGTGKTESVKDLGKGMAKYVIVFNCSDGLDYKSLGRMFSGLAQAGAWGCFDEFNRIEVEVLSVVAAQILCIQTALREERETFMFEENVIRLDKSCAVFITMNPGYAGRSELPDNLKSLFRPVAMMVPDLAMIAEIMLVSEGFMDFKPLAKKMVTLYTMMVQQMSKQDHYDFGLRSIKSVLNCAGALKRNEPEMDEAAILMRAINDMNAPKWVSQDKPLYAALLGDLFPGLELPDPDYGDLEKCIKEVLLDYKLQPTDHAVHKVIHTYETKITRHGNMLVGASLGGKSTAWKVLAETKTRLCKRNVAGYDKVLYYVLNPKSITMDELYGAYDLTTMEWTDGVFSTLMRQACQDEKSDDKWIVLDGPVDTLWIESMNTVLDDNKVLTLINGDRISMPPQVSLLFEVEDLSVASPATVSRAGMVYFDVHDLGWRPYSASWMEKLGSTRPAQFPAERLAEVGDLFQKWVPTILQAKKGLLELVPISEINGVMSLCRLFECFGMNLKYDSMGDKASDVLEKVFVFCLVWSLGGSLTEKSRTEMDASLRQIDNSIFPHGHSVYDYALWNVEKTAEFDLWRDRLPDPFKPGDLPFHKIIVPTADTLRHGDIISSLVVHHHHVLLVGHTGTGKTVAAQQVLSGCNEDKSKWCSLVINLSAQTSSAMVQDIIEGRVEKRIKNKFGPPMNRRMVILVDDLNMPRKDLFGSQPPLELLRQWTDYECWYDRKKQTLRYIQDIQLLGAMGPPGGGRAVISRRLQSRFNLLCVVNPNDAQVKLVFQTLCSHKLEAGFRDDLKSMSDSITAATTTLYTVIQEKFLPTPSKCHYLFNLRDVSKVFQGIYLAKPACFDEKDKFLRLWLHECCRVFMDRLISEEDRTNFISVIDTVMDETMQVRVKEIIERNEHVYDIVFGGVDLKTHDAEDPPYDQMVDKKGLKLFMEAKLENYNDEMKGRAMDIVLFKDAIEHCLKILRIIRMPRGNALLVGVGGSGRHCQTRLASYIAEYKCSQIEINKNYNHQKFREDIKAIYETAGVKAQNVTFLFSDTEICDESFLEDVSNILSSGEVPNLYAADELNQVRTALEKPAKEAGIAFGPEAIYDFFLSRIRENLHVVFCASPIGDSFRNYCRMYPSLVNCSTIDWFLPWPNEALTEVAMKFLTGAPGLPPAHVANVASVFGTAHTAVVEFSDIMLETQKRHNYVTPTNYLELVQGYVTALREKGEAIGGSADKLRNGLSKLMEARTQVEEMSIVLEKNQEIVSKKQKECQELMVVIVEKRANAAEQEKVVRADEVRIQAETKETEVLAADAQADLDKAMPALQASEDALNKLDKKAIAEVKVYAKPPELVMKTMCAVMTVMEKAPTWAQAKLELNDVSFLHKIKTFDKDNISNATVKKIEKFTKDPAFTPTAVGKVSVAAGALCQWVHAMKVYAEVFREVEPKRLKLHRAAETLQSKQRQLAEAMEKLRIVQETLAGLKNQFDESNDAKETLTKQAEDLKSKLDRAEKLVSGLAGEKDRWEVSLEDYDQRIGHLVGDCLVAAAFQSYAGPFGSAMRDDLVQDKWMPMVQELAIPFSDDFDFQDFMADPAEVRTWNLQGLPTDRFSTENGVLVTKSRRWPLMVDPQNQANRWIRDMESQNDLKIFDPNTANFMRTIERAIEYGKPCLMENVGEDLDPSLEPVLAKNIINTGGSLSIQIGESTLFYNADFKFYLTTKLGNPHYTPEVSTKTTIVNFVVVEEGLSSQLLGVVVKKEEPQLEQQKGDLVVRVSKGKNRLVELENEILRLLSESKGSLLDDLNLVNTLNESKTISEAVTEQASDAEKTMMQIDSARENYKSCGDRAATLFFVLNDLVTVDPMYQFALEPYIKLFQTSIDKSSEQHPMTCGVDERVEVLNNYHTLAVYRFASRALFERHKLLLSLQITTRILASKDELSANEFSFFLRGGQTLDRSTQAANPSPDWISPVCWDNITSLAVASPDAFTGFQASLEQGLREWKRWYMASEPENEPLPGEWESRLDPLQKLVLVRAMRTDRVLPAVGKFVTAKMGSRFVEPPNFDLEAIYDESDARMPLVFVLSPGMDPTPLLRGLAVSRDTEWKTISLGQGQAPKAEAMLRHGVEAGFWVFLANCHLSVSWLPALEKLVVHELEEKTPHDMFRLWLSSDPTPKFPIALLQMCMKMTTEPPRGLKANMARLLINLTEDQFTRCTQANEYRKLLFSLVWFHAILLERKKFKNLGWNVPYDFNDSDFDICENILAMYLDEYPNEIPWAAIRYLIADANYGGRVTEYPDNKLLRAYVDEFFCPEAITSASFSLSPLPTYYIPEETTLNGYRMYVRELPFNEPPEAFGQHVNAEISSALADAETVGSRGLFQSHPHCCRCDAGSSGTKDDVVMKVCDNLLEKLPEDIDFDDIASRNEGDSSPLKIVLLQEIERYNLLLRKVRVSIHELKKGIAGFVVISEEQESVMQSLSEGKVPNAWHSAYPSLKPLSAWTVDLISRVSQLSQWGLQETPKVFWLGGLTYPTGFLTAVLQLSARKNMVSVDTFSFDFVVLQVHDDVTITAAPKEGAYVSKMILEGASWDVQHSHLAEPEPMQLFSPIPIVHFKPVAKKKTSEHGVTHTYSCPLYLYPIRTGTRERPSFMIWVDLEAGEHDAAFWTKRGTALLLSIA</sequence>
<dbReference type="InterPro" id="IPR035706">
    <property type="entry name" value="AAA_9"/>
</dbReference>
<dbReference type="GO" id="GO:0008017">
    <property type="term" value="F:microtubule binding"/>
    <property type="evidence" value="ECO:0007669"/>
    <property type="project" value="UniProtKB-ARBA"/>
</dbReference>
<feature type="compositionally biased region" description="Acidic residues" evidence="20">
    <location>
        <begin position="169"/>
        <end position="183"/>
    </location>
</feature>
<evidence type="ECO:0000259" key="21">
    <source>
        <dbReference type="SMART" id="SM00382"/>
    </source>
</evidence>
<dbReference type="InterPro" id="IPR043160">
    <property type="entry name" value="Dynein_C_barrel"/>
</dbReference>
<dbReference type="GO" id="GO:0005524">
    <property type="term" value="F:ATP binding"/>
    <property type="evidence" value="ECO:0007669"/>
    <property type="project" value="UniProtKB-KW"/>
</dbReference>
<name>C5K7Q8_PERM5</name>
<evidence type="ECO:0000256" key="20">
    <source>
        <dbReference type="SAM" id="MobiDB-lite"/>
    </source>
</evidence>
<dbReference type="FunFam" id="3.40.50.300:FF:000044">
    <property type="entry name" value="Dynein heavy chain 5, axonemal"/>
    <property type="match status" value="1"/>
</dbReference>
<dbReference type="OMA" id="ILKNDMQ"/>
<dbReference type="Pfam" id="PF17852">
    <property type="entry name" value="Dynein_AAA_lid"/>
    <property type="match status" value="1"/>
</dbReference>
<comment type="subcellular location">
    <subcellularLocation>
        <location evidence="1">Cell projection</location>
        <location evidence="1">Cilium</location>
        <location evidence="1">Flagellum</location>
    </subcellularLocation>
    <subcellularLocation>
        <location evidence="2">Cytoplasm</location>
        <location evidence="2">Cytoskeleton</location>
        <location evidence="2">Cilium axoneme</location>
    </subcellularLocation>
</comment>
<dbReference type="FunFam" id="3.20.180.20:FF:000001">
    <property type="entry name" value="Dynein axonemal heavy chain 5"/>
    <property type="match status" value="1"/>
</dbReference>
<dbReference type="InterPro" id="IPR035699">
    <property type="entry name" value="AAA_6"/>
</dbReference>
<dbReference type="Gene3D" id="1.20.140.100">
    <property type="entry name" value="Dynein heavy chain, N-terminal domain 2"/>
    <property type="match status" value="1"/>
</dbReference>
<dbReference type="InterPro" id="IPR043157">
    <property type="entry name" value="Dynein_AAA1S"/>
</dbReference>
<evidence type="ECO:0000256" key="8">
    <source>
        <dbReference type="ARBA" id="ARBA00022840"/>
    </source>
</evidence>
<dbReference type="Proteomes" id="UP000007800">
    <property type="component" value="Unassembled WGS sequence"/>
</dbReference>
<evidence type="ECO:0000256" key="11">
    <source>
        <dbReference type="ARBA" id="ARBA00023054"/>
    </source>
</evidence>
<dbReference type="InterPro" id="IPR026983">
    <property type="entry name" value="DHC"/>
</dbReference>
<dbReference type="GO" id="GO:0060294">
    <property type="term" value="P:cilium movement involved in cell motility"/>
    <property type="evidence" value="ECO:0007669"/>
    <property type="project" value="UniProtKB-ARBA"/>
</dbReference>
<evidence type="ECO:0000256" key="6">
    <source>
        <dbReference type="ARBA" id="ARBA00022737"/>
    </source>
</evidence>
<evidence type="ECO:0000256" key="14">
    <source>
        <dbReference type="ARBA" id="ARBA00023212"/>
    </source>
</evidence>
<dbReference type="InterPro" id="IPR056759">
    <property type="entry name" value="DYH2-5-8_CC"/>
</dbReference>
<dbReference type="Gene3D" id="1.20.1270.280">
    <property type="match status" value="1"/>
</dbReference>
<dbReference type="FunFam" id="3.10.490.20:FF:000008">
    <property type="entry name" value="dynein heavy chain 2, axonemal"/>
    <property type="match status" value="1"/>
</dbReference>
<keyword evidence="4" id="KW-0963">Cytoplasm</keyword>
<dbReference type="GO" id="GO:0031514">
    <property type="term" value="C:motile cilium"/>
    <property type="evidence" value="ECO:0007669"/>
    <property type="project" value="UniProtKB-SubCell"/>
</dbReference>
<dbReference type="GO" id="GO:0051959">
    <property type="term" value="F:dynein light intermediate chain binding"/>
    <property type="evidence" value="ECO:0007669"/>
    <property type="project" value="InterPro"/>
</dbReference>
<organism evidence="23">
    <name type="scientific">Perkinsus marinus (strain ATCC 50983 / TXsc)</name>
    <dbReference type="NCBI Taxonomy" id="423536"/>
    <lineage>
        <taxon>Eukaryota</taxon>
        <taxon>Sar</taxon>
        <taxon>Alveolata</taxon>
        <taxon>Perkinsozoa</taxon>
        <taxon>Perkinsea</taxon>
        <taxon>Perkinsida</taxon>
        <taxon>Perkinsidae</taxon>
        <taxon>Perkinsus</taxon>
    </lineage>
</organism>
<evidence type="ECO:0000256" key="4">
    <source>
        <dbReference type="ARBA" id="ARBA00022490"/>
    </source>
</evidence>
<keyword evidence="11 19" id="KW-0175">Coiled coil</keyword>
<keyword evidence="6" id="KW-0677">Repeat</keyword>
<evidence type="ECO:0000256" key="2">
    <source>
        <dbReference type="ARBA" id="ARBA00004430"/>
    </source>
</evidence>
<feature type="region of interest" description="Disordered" evidence="20">
    <location>
        <begin position="154"/>
        <end position="189"/>
    </location>
</feature>
<keyword evidence="14" id="KW-0206">Cytoskeleton</keyword>
<dbReference type="Pfam" id="PF18198">
    <property type="entry name" value="AAA_lid_11"/>
    <property type="match status" value="1"/>
</dbReference>
<dbReference type="GO" id="GO:0036159">
    <property type="term" value="P:inner dynein arm assembly"/>
    <property type="evidence" value="ECO:0007669"/>
    <property type="project" value="UniProtKB-ARBA"/>
</dbReference>
<evidence type="ECO:0000256" key="9">
    <source>
        <dbReference type="ARBA" id="ARBA00022846"/>
    </source>
</evidence>
<dbReference type="Gene3D" id="1.10.8.720">
    <property type="entry name" value="Region D6 of dynein motor"/>
    <property type="match status" value="1"/>
</dbReference>
<dbReference type="FunFam" id="1.20.920.30:FF:000002">
    <property type="entry name" value="Dynein axonemal heavy chain 3"/>
    <property type="match status" value="1"/>
</dbReference>
<dbReference type="InterPro" id="IPR004273">
    <property type="entry name" value="Dynein_heavy_D6_P-loop"/>
</dbReference>
<evidence type="ECO:0000256" key="15">
    <source>
        <dbReference type="ARBA" id="ARBA00023273"/>
    </source>
</evidence>
<dbReference type="FunFam" id="3.40.50.300:FF:002141">
    <property type="entry name" value="Dynein heavy chain"/>
    <property type="match status" value="1"/>
</dbReference>
<dbReference type="Gene3D" id="1.20.920.30">
    <property type="match status" value="1"/>
</dbReference>
<dbReference type="InterPro" id="IPR024743">
    <property type="entry name" value="Dynein_HC_stalk"/>
</dbReference>
<dbReference type="InParanoid" id="C5K7Q8"/>
<dbReference type="Gene3D" id="6.10.140.1060">
    <property type="match status" value="1"/>
</dbReference>
<dbReference type="InterPro" id="IPR042228">
    <property type="entry name" value="Dynein_linker_3"/>
</dbReference>
<dbReference type="Pfam" id="PF12775">
    <property type="entry name" value="AAA_7"/>
    <property type="match status" value="1"/>
</dbReference>
<feature type="compositionally biased region" description="Basic residues" evidence="20">
    <location>
        <begin position="60"/>
        <end position="76"/>
    </location>
</feature>
<dbReference type="InterPro" id="IPR042219">
    <property type="entry name" value="AAA_lid_11_sf"/>
</dbReference>
<dbReference type="SUPFAM" id="SSF57997">
    <property type="entry name" value="Tropomyosin"/>
    <property type="match status" value="1"/>
</dbReference>
<feature type="domain" description="AAA+ ATPase" evidence="21">
    <location>
        <begin position="2228"/>
        <end position="2366"/>
    </location>
</feature>
<comment type="function">
    <text evidence="16">Force generating protein of eukaryotic cilia and flagella. Produces force towards the minus ends of microtubules. Dynein has ATPase activity; the force-producing power stroke is thought to occur on release of ADP. Required for assembly of the I1 inner arm complex and its targeting to the appropriate axoneme location. Also required for phototaxis.</text>
</comment>
<dbReference type="FunFam" id="1.20.140.100:FF:000001">
    <property type="entry name" value="dynein heavy chain 17, axonemal"/>
    <property type="match status" value="1"/>
</dbReference>
<evidence type="ECO:0000256" key="13">
    <source>
        <dbReference type="ARBA" id="ARBA00023175"/>
    </source>
</evidence>
<dbReference type="Pfam" id="PF12777">
    <property type="entry name" value="MT"/>
    <property type="match status" value="1"/>
</dbReference>
<dbReference type="Gene3D" id="3.40.50.300">
    <property type="entry name" value="P-loop containing nucleotide triphosphate hydrolases"/>
    <property type="match status" value="5"/>
</dbReference>
<dbReference type="FunFam" id="1.20.920.20:FF:000001">
    <property type="entry name" value="dynein heavy chain 2, axonemal"/>
    <property type="match status" value="1"/>
</dbReference>
<proteinExistence type="inferred from homology"/>
<dbReference type="InterPro" id="IPR054354">
    <property type="entry name" value="DYNC2H1-like_lid"/>
</dbReference>
<dbReference type="SMART" id="SM00382">
    <property type="entry name" value="AAA"/>
    <property type="match status" value="2"/>
</dbReference>
<keyword evidence="23" id="KW-1185">Reference proteome</keyword>
<dbReference type="InterPro" id="IPR041228">
    <property type="entry name" value="Dynein_C"/>
</dbReference>
<dbReference type="Gene3D" id="1.20.920.20">
    <property type="match status" value="1"/>
</dbReference>
<dbReference type="Pfam" id="PF12781">
    <property type="entry name" value="AAA_9"/>
    <property type="match status" value="1"/>
</dbReference>
<dbReference type="Gene3D" id="3.10.490.20">
    <property type="match status" value="1"/>
</dbReference>
<dbReference type="InterPro" id="IPR041658">
    <property type="entry name" value="AAA_lid_11"/>
</dbReference>
<dbReference type="PANTHER" id="PTHR45703">
    <property type="entry name" value="DYNEIN HEAVY CHAIN"/>
    <property type="match status" value="1"/>
</dbReference>
<dbReference type="SUPFAM" id="SSF52540">
    <property type="entry name" value="P-loop containing nucleoside triphosphate hydrolases"/>
    <property type="match status" value="4"/>
</dbReference>
<dbReference type="RefSeq" id="XP_002787797.1">
    <property type="nucleotide sequence ID" value="XM_002787751.1"/>
</dbReference>
<keyword evidence="5" id="KW-0493">Microtubule</keyword>
<dbReference type="GO" id="GO:0005874">
    <property type="term" value="C:microtubule"/>
    <property type="evidence" value="ECO:0007669"/>
    <property type="project" value="UniProtKB-KW"/>
</dbReference>
<dbReference type="PANTHER" id="PTHR45703:SF32">
    <property type="entry name" value="DYNEINS HEAVY CHAIN"/>
    <property type="match status" value="1"/>
</dbReference>
<dbReference type="Gene3D" id="1.10.287.2620">
    <property type="match status" value="1"/>
</dbReference>
<dbReference type="Pfam" id="PF22597">
    <property type="entry name" value="DYN_lid"/>
    <property type="match status" value="1"/>
</dbReference>
<dbReference type="Gene3D" id="1.10.472.130">
    <property type="match status" value="1"/>
</dbReference>
<keyword evidence="8" id="KW-0067">ATP-binding</keyword>
<evidence type="ECO:0000256" key="3">
    <source>
        <dbReference type="ARBA" id="ARBA00008887"/>
    </source>
</evidence>
<accession>C5K7Q8</accession>
<evidence type="ECO:0000256" key="7">
    <source>
        <dbReference type="ARBA" id="ARBA00022741"/>
    </source>
</evidence>
<dbReference type="FunFam" id="1.10.287.2620:FF:000002">
    <property type="entry name" value="Dynein heavy chain 2, axonemal"/>
    <property type="match status" value="1"/>
</dbReference>
<reference evidence="22 23" key="1">
    <citation type="submission" date="2008-07" db="EMBL/GenBank/DDBJ databases">
        <authorList>
            <person name="El-Sayed N."/>
            <person name="Caler E."/>
            <person name="Inman J."/>
            <person name="Amedeo P."/>
            <person name="Hass B."/>
            <person name="Wortman J."/>
        </authorList>
    </citation>
    <scope>NUCLEOTIDE SEQUENCE [LARGE SCALE GENOMIC DNA]</scope>
    <source>
        <strain evidence="23">ATCC 50983 / TXsc</strain>
    </source>
</reference>